<keyword evidence="2" id="KW-1185">Reference proteome</keyword>
<proteinExistence type="predicted"/>
<name>A0ACB9AEQ0_CICIN</name>
<dbReference type="EMBL" id="CM042015">
    <property type="protein sequence ID" value="KAI3708211.1"/>
    <property type="molecule type" value="Genomic_DNA"/>
</dbReference>
<dbReference type="Proteomes" id="UP001055811">
    <property type="component" value="Linkage Group LG07"/>
</dbReference>
<protein>
    <submittedName>
        <fullName evidence="1">Uncharacterized protein</fullName>
    </submittedName>
</protein>
<reference evidence="2" key="1">
    <citation type="journal article" date="2022" name="Mol. Ecol. Resour.">
        <title>The genomes of chicory, endive, great burdock and yacon provide insights into Asteraceae palaeo-polyploidization history and plant inulin production.</title>
        <authorList>
            <person name="Fan W."/>
            <person name="Wang S."/>
            <person name="Wang H."/>
            <person name="Wang A."/>
            <person name="Jiang F."/>
            <person name="Liu H."/>
            <person name="Zhao H."/>
            <person name="Xu D."/>
            <person name="Zhang Y."/>
        </authorList>
    </citation>
    <scope>NUCLEOTIDE SEQUENCE [LARGE SCALE GENOMIC DNA]</scope>
    <source>
        <strain evidence="2">cv. Punajuju</strain>
    </source>
</reference>
<sequence>MACFIPENIQNYDIKMPSLGPLQLKDHCKIPVLDIGALEKIRSGKHESEFFAKNGFPKMPFANGWKGKYGLYAAGFTRRGLAGASADP</sequence>
<organism evidence="1 2">
    <name type="scientific">Cichorium intybus</name>
    <name type="common">Chicory</name>
    <dbReference type="NCBI Taxonomy" id="13427"/>
    <lineage>
        <taxon>Eukaryota</taxon>
        <taxon>Viridiplantae</taxon>
        <taxon>Streptophyta</taxon>
        <taxon>Embryophyta</taxon>
        <taxon>Tracheophyta</taxon>
        <taxon>Spermatophyta</taxon>
        <taxon>Magnoliopsida</taxon>
        <taxon>eudicotyledons</taxon>
        <taxon>Gunneridae</taxon>
        <taxon>Pentapetalae</taxon>
        <taxon>asterids</taxon>
        <taxon>campanulids</taxon>
        <taxon>Asterales</taxon>
        <taxon>Asteraceae</taxon>
        <taxon>Cichorioideae</taxon>
        <taxon>Cichorieae</taxon>
        <taxon>Cichoriinae</taxon>
        <taxon>Cichorium</taxon>
    </lineage>
</organism>
<evidence type="ECO:0000313" key="2">
    <source>
        <dbReference type="Proteomes" id="UP001055811"/>
    </source>
</evidence>
<accession>A0ACB9AEQ0</accession>
<evidence type="ECO:0000313" key="1">
    <source>
        <dbReference type="EMBL" id="KAI3708211.1"/>
    </source>
</evidence>
<comment type="caution">
    <text evidence="1">The sequence shown here is derived from an EMBL/GenBank/DDBJ whole genome shotgun (WGS) entry which is preliminary data.</text>
</comment>
<gene>
    <name evidence="1" type="ORF">L2E82_37360</name>
</gene>
<reference evidence="1 2" key="2">
    <citation type="journal article" date="2022" name="Mol. Ecol. Resour.">
        <title>The genomes of chicory, endive, great burdock and yacon provide insights into Asteraceae paleo-polyploidization history and plant inulin production.</title>
        <authorList>
            <person name="Fan W."/>
            <person name="Wang S."/>
            <person name="Wang H."/>
            <person name="Wang A."/>
            <person name="Jiang F."/>
            <person name="Liu H."/>
            <person name="Zhao H."/>
            <person name="Xu D."/>
            <person name="Zhang Y."/>
        </authorList>
    </citation>
    <scope>NUCLEOTIDE SEQUENCE [LARGE SCALE GENOMIC DNA]</scope>
    <source>
        <strain evidence="2">cv. Punajuju</strain>
        <tissue evidence="1">Leaves</tissue>
    </source>
</reference>